<comment type="subcellular location">
    <subcellularLocation>
        <location evidence="1">Cytoplasmic vesicle</location>
        <location evidence="1">Secretory vesicle</location>
    </subcellularLocation>
</comment>
<dbReference type="GO" id="GO:0006887">
    <property type="term" value="P:exocytosis"/>
    <property type="evidence" value="ECO:0007669"/>
    <property type="project" value="UniProtKB-KW"/>
</dbReference>
<feature type="compositionally biased region" description="Basic and acidic residues" evidence="8">
    <location>
        <begin position="53"/>
        <end position="67"/>
    </location>
</feature>
<dbReference type="Gene3D" id="2.30.29.30">
    <property type="entry name" value="Pleckstrin-homology domain (PH domain)/Phosphotyrosine-binding domain (PTB)"/>
    <property type="match status" value="1"/>
</dbReference>
<dbReference type="Proteomes" id="UP000799640">
    <property type="component" value="Unassembled WGS sequence"/>
</dbReference>
<proteinExistence type="inferred from homology"/>
<dbReference type="InterPro" id="IPR033961">
    <property type="entry name" value="Exo84"/>
</dbReference>
<dbReference type="InterPro" id="IPR032403">
    <property type="entry name" value="Exo84_C"/>
</dbReference>
<dbReference type="InterPro" id="IPR016159">
    <property type="entry name" value="Cullin_repeat-like_dom_sf"/>
</dbReference>
<keyword evidence="6" id="KW-0653">Protein transport</keyword>
<evidence type="ECO:0000313" key="10">
    <source>
        <dbReference type="EMBL" id="KAF2396550.1"/>
    </source>
</evidence>
<dbReference type="SUPFAM" id="SSF74788">
    <property type="entry name" value="Cullin repeat-like"/>
    <property type="match status" value="1"/>
</dbReference>
<dbReference type="OrthoDB" id="642193at2759"/>
<dbReference type="GO" id="GO:0006893">
    <property type="term" value="P:Golgi to plasma membrane transport"/>
    <property type="evidence" value="ECO:0007669"/>
    <property type="project" value="TreeGrafter"/>
</dbReference>
<dbReference type="Gene3D" id="1.20.58.1220">
    <property type="entry name" value="Exo84p, C-terminal helical domain"/>
    <property type="match status" value="1"/>
</dbReference>
<sequence>MEEKSRGISLRKKRTVRPKISAPKQISAPLPAGVPVGDAAKKLAPPAGLPDAPRPRERPQNGDKTADLVKRRYSTRFTTLPGDFNAGVPPMPSMPSVPSKYAQAPPSRDGRPTGQRIRIDVNALSDPSLRPEKYVASLLAEASEEDIQTFQQDLAKVKNRTSTDLQHNVFQNRIQFIRISKEAEKLKGEMRTLRNLMSELTNALGQATSTTSSSMDSLTSRKRANRSSVANLEALWNSHLQVLWKRVEGSQKYLPAIPGRHIVYESSRWVELNSATWKPRRRVHIIMLNDHLLLAADKRRVDGSMPDPREKLGKAPLSAIRCFPLQDVQIANLSTRAVPGSERGNAANAINLRVGPDSFTFATGSAETSEKTGLLTAWRKAVEDLRKTIEAESLERDKVHESVNYLATRDRSILKSPHLLETLNEQGGSKVEMLIDVDGKPQSIRWVEGQIDDLDIEIALQDFEASVERVEKLRRIAKNIKGNAIAQSIVTLKLNERASRLAGIITRYLKDQNQWKVATQRHVQWLFRLGFEDVAREAYLEARSETIKKRIRQCSYEGDLHLYVYQLSYIYFTIIKDTTNIYEAAFPVSMMSACVKWGKGHVDAFNTILLRQLSGLAPQSNEYRQCMDRAYLHARILEEAGLDFKDLIGVRTETGGEGSQAP</sequence>
<evidence type="ECO:0000256" key="2">
    <source>
        <dbReference type="ARBA" id="ARBA00007210"/>
    </source>
</evidence>
<evidence type="ECO:0000256" key="8">
    <source>
        <dbReference type="SAM" id="MobiDB-lite"/>
    </source>
</evidence>
<evidence type="ECO:0000256" key="3">
    <source>
        <dbReference type="ARBA" id="ARBA00021269"/>
    </source>
</evidence>
<dbReference type="Pfam" id="PF08700">
    <property type="entry name" value="VPS51_Exo84_N"/>
    <property type="match status" value="1"/>
</dbReference>
<dbReference type="PANTHER" id="PTHR21426:SF12">
    <property type="entry name" value="EXOCYST COMPLEX COMPONENT 8"/>
    <property type="match status" value="1"/>
</dbReference>
<dbReference type="GO" id="GO:0015031">
    <property type="term" value="P:protein transport"/>
    <property type="evidence" value="ECO:0007669"/>
    <property type="project" value="UniProtKB-KW"/>
</dbReference>
<dbReference type="Gene3D" id="1.20.58.1210">
    <property type="entry name" value="Exo84p, N-terminal helical domain"/>
    <property type="match status" value="1"/>
</dbReference>
<organism evidence="10 11">
    <name type="scientific">Trichodelitschia bisporula</name>
    <dbReference type="NCBI Taxonomy" id="703511"/>
    <lineage>
        <taxon>Eukaryota</taxon>
        <taxon>Fungi</taxon>
        <taxon>Dikarya</taxon>
        <taxon>Ascomycota</taxon>
        <taxon>Pezizomycotina</taxon>
        <taxon>Dothideomycetes</taxon>
        <taxon>Dothideomycetes incertae sedis</taxon>
        <taxon>Phaeotrichales</taxon>
        <taxon>Phaeotrichaceae</taxon>
        <taxon>Trichodelitschia</taxon>
    </lineage>
</organism>
<keyword evidence="11" id="KW-1185">Reference proteome</keyword>
<evidence type="ECO:0000313" key="11">
    <source>
        <dbReference type="Proteomes" id="UP000799640"/>
    </source>
</evidence>
<name>A0A6G1HKL5_9PEZI</name>
<dbReference type="PANTHER" id="PTHR21426">
    <property type="entry name" value="EXOCYST COMPLEX COMPONENT 8"/>
    <property type="match status" value="1"/>
</dbReference>
<dbReference type="GO" id="GO:0000145">
    <property type="term" value="C:exocyst"/>
    <property type="evidence" value="ECO:0007669"/>
    <property type="project" value="InterPro"/>
</dbReference>
<comment type="similarity">
    <text evidence="2">Belongs to the EXO84 family.</text>
</comment>
<dbReference type="InterPro" id="IPR042561">
    <property type="entry name" value="Exo84_C_1"/>
</dbReference>
<dbReference type="Pfam" id="PF25345">
    <property type="entry name" value="PH_EXO84"/>
    <property type="match status" value="1"/>
</dbReference>
<evidence type="ECO:0000256" key="5">
    <source>
        <dbReference type="ARBA" id="ARBA00022483"/>
    </source>
</evidence>
<accession>A0A6G1HKL5</accession>
<evidence type="ECO:0000259" key="9">
    <source>
        <dbReference type="Pfam" id="PF16528"/>
    </source>
</evidence>
<feature type="region of interest" description="Disordered" evidence="8">
    <location>
        <begin position="1"/>
        <end position="67"/>
    </location>
</feature>
<dbReference type="Pfam" id="PF16528">
    <property type="entry name" value="Exo84_C"/>
    <property type="match status" value="1"/>
</dbReference>
<feature type="coiled-coil region" evidence="7">
    <location>
        <begin position="140"/>
        <end position="203"/>
    </location>
</feature>
<dbReference type="InterPro" id="IPR042560">
    <property type="entry name" value="Exo84_C_2"/>
</dbReference>
<dbReference type="InterPro" id="IPR011993">
    <property type="entry name" value="PH-like_dom_sf"/>
</dbReference>
<evidence type="ECO:0000256" key="7">
    <source>
        <dbReference type="SAM" id="Coils"/>
    </source>
</evidence>
<evidence type="ECO:0000256" key="6">
    <source>
        <dbReference type="ARBA" id="ARBA00022927"/>
    </source>
</evidence>
<evidence type="ECO:0000256" key="4">
    <source>
        <dbReference type="ARBA" id="ARBA00022448"/>
    </source>
</evidence>
<dbReference type="EMBL" id="ML996706">
    <property type="protein sequence ID" value="KAF2396550.1"/>
    <property type="molecule type" value="Genomic_DNA"/>
</dbReference>
<feature type="region of interest" description="Disordered" evidence="8">
    <location>
        <begin position="80"/>
        <end position="114"/>
    </location>
</feature>
<dbReference type="AlphaFoldDB" id="A0A6G1HKL5"/>
<reference evidence="10" key="1">
    <citation type="journal article" date="2020" name="Stud. Mycol.">
        <title>101 Dothideomycetes genomes: a test case for predicting lifestyles and emergence of pathogens.</title>
        <authorList>
            <person name="Haridas S."/>
            <person name="Albert R."/>
            <person name="Binder M."/>
            <person name="Bloem J."/>
            <person name="Labutti K."/>
            <person name="Salamov A."/>
            <person name="Andreopoulos B."/>
            <person name="Baker S."/>
            <person name="Barry K."/>
            <person name="Bills G."/>
            <person name="Bluhm B."/>
            <person name="Cannon C."/>
            <person name="Castanera R."/>
            <person name="Culley D."/>
            <person name="Daum C."/>
            <person name="Ezra D."/>
            <person name="Gonzalez J."/>
            <person name="Henrissat B."/>
            <person name="Kuo A."/>
            <person name="Liang C."/>
            <person name="Lipzen A."/>
            <person name="Lutzoni F."/>
            <person name="Magnuson J."/>
            <person name="Mondo S."/>
            <person name="Nolan M."/>
            <person name="Ohm R."/>
            <person name="Pangilinan J."/>
            <person name="Park H.-J."/>
            <person name="Ramirez L."/>
            <person name="Alfaro M."/>
            <person name="Sun H."/>
            <person name="Tritt A."/>
            <person name="Yoshinaga Y."/>
            <person name="Zwiers L.-H."/>
            <person name="Turgeon B."/>
            <person name="Goodwin S."/>
            <person name="Spatafora J."/>
            <person name="Crous P."/>
            <person name="Grigoriev I."/>
        </authorList>
    </citation>
    <scope>NUCLEOTIDE SEQUENCE</scope>
    <source>
        <strain evidence="10">CBS 262.69</strain>
    </source>
</reference>
<feature type="compositionally biased region" description="Low complexity" evidence="8">
    <location>
        <begin position="42"/>
        <end position="51"/>
    </location>
</feature>
<keyword evidence="5" id="KW-0268">Exocytosis</keyword>
<keyword evidence="7" id="KW-0175">Coiled coil</keyword>
<protein>
    <recommendedName>
        <fullName evidence="3">Exocyst complex component EXO84</fullName>
    </recommendedName>
</protein>
<evidence type="ECO:0000256" key="1">
    <source>
        <dbReference type="ARBA" id="ARBA00004398"/>
    </source>
</evidence>
<dbReference type="GO" id="GO:0030133">
    <property type="term" value="C:transport vesicle"/>
    <property type="evidence" value="ECO:0007669"/>
    <property type="project" value="UniProtKB-SubCell"/>
</dbReference>
<keyword evidence="4" id="KW-0813">Transport</keyword>
<gene>
    <name evidence="10" type="ORF">EJ06DRAFT_223931</name>
</gene>
<feature type="domain" description="Exocyst component Exo84 C-terminal" evidence="9">
    <location>
        <begin position="445"/>
        <end position="645"/>
    </location>
</feature>